<sequence length="305" mass="33901">MEGAISSWPNSRIAVVTGGNKGIGFEVCRQLASYGITVVLTARDETRGAEAVERLRALGVTDVIFHQLEITDASSITTLVDFLEARFGKLDILVNNAAVVGVEYFKQLDTKKEKFAGLDFYQRIEWMFKNVNERIDGARKSVQTDYYGTKRVTEALLNLLQSSSDGRIVNVSSDFGLLRCISNEEVRQDLNDIDNLTEERLAELLDKFLRDFEAGELEANGWPTGFSAYRVAKAAMNAYTRLLARRHPMLRINCAHPGYVKTDMTMGSGVLTTEEGARNVVKVVLLPEGGQTGKYFAKGEESSFM</sequence>
<dbReference type="InterPro" id="IPR036291">
    <property type="entry name" value="NAD(P)-bd_dom_sf"/>
</dbReference>
<accession>A0A8I6WKC6</accession>
<evidence type="ECO:0000256" key="3">
    <source>
        <dbReference type="ARBA" id="ARBA00023002"/>
    </source>
</evidence>
<organism evidence="5 6">
    <name type="scientific">Hordeum vulgare subsp. vulgare</name>
    <name type="common">Domesticated barley</name>
    <dbReference type="NCBI Taxonomy" id="112509"/>
    <lineage>
        <taxon>Eukaryota</taxon>
        <taxon>Viridiplantae</taxon>
        <taxon>Streptophyta</taxon>
        <taxon>Embryophyta</taxon>
        <taxon>Tracheophyta</taxon>
        <taxon>Spermatophyta</taxon>
        <taxon>Magnoliopsida</taxon>
        <taxon>Liliopsida</taxon>
        <taxon>Poales</taxon>
        <taxon>Poaceae</taxon>
        <taxon>BOP clade</taxon>
        <taxon>Pooideae</taxon>
        <taxon>Triticodae</taxon>
        <taxon>Triticeae</taxon>
        <taxon>Hordeinae</taxon>
        <taxon>Hordeum</taxon>
    </lineage>
</organism>
<evidence type="ECO:0000256" key="4">
    <source>
        <dbReference type="RuleBase" id="RU000363"/>
    </source>
</evidence>
<evidence type="ECO:0000313" key="5">
    <source>
        <dbReference type="EnsemblPlants" id="HORVU.MOREX.r3.1HG0065770.1"/>
    </source>
</evidence>
<dbReference type="FunFam" id="3.40.50.720:FF:000396">
    <property type="entry name" value="(+)-neomenthol dehydrogenase"/>
    <property type="match status" value="1"/>
</dbReference>
<reference evidence="5" key="2">
    <citation type="submission" date="2020-10" db="EMBL/GenBank/DDBJ databases">
        <authorList>
            <person name="Scholz U."/>
            <person name="Mascher M."/>
            <person name="Fiebig A."/>
        </authorList>
    </citation>
    <scope>NUCLEOTIDE SEQUENCE [LARGE SCALE GENOMIC DNA]</scope>
    <source>
        <strain evidence="5">cv. Morex</strain>
    </source>
</reference>
<dbReference type="Pfam" id="PF00106">
    <property type="entry name" value="adh_short"/>
    <property type="match status" value="1"/>
</dbReference>
<dbReference type="GeneID" id="123412867"/>
<dbReference type="PRINTS" id="PR00081">
    <property type="entry name" value="GDHRDH"/>
</dbReference>
<protein>
    <recommendedName>
        <fullName evidence="7">(+)-neomenthol dehydrogenase</fullName>
    </recommendedName>
</protein>
<dbReference type="SUPFAM" id="SSF51735">
    <property type="entry name" value="NAD(P)-binding Rossmann-fold domains"/>
    <property type="match status" value="1"/>
</dbReference>
<keyword evidence="2" id="KW-0521">NADP</keyword>
<dbReference type="KEGG" id="hvg:123412867"/>
<dbReference type="PANTHER" id="PTHR43490">
    <property type="entry name" value="(+)-NEOMENTHOL DEHYDROGENASE"/>
    <property type="match status" value="1"/>
</dbReference>
<proteinExistence type="inferred from homology"/>
<dbReference type="InterPro" id="IPR002347">
    <property type="entry name" value="SDR_fam"/>
</dbReference>
<dbReference type="EnsemblPlants" id="HORVU.MOREX.r3.1HG0065770.1">
    <property type="protein sequence ID" value="HORVU.MOREX.r3.1HG0065770.1"/>
    <property type="gene ID" value="HORVU.MOREX.r3.1HG0065770"/>
</dbReference>
<comment type="similarity">
    <text evidence="1 4">Belongs to the short-chain dehydrogenases/reductases (SDR) family.</text>
</comment>
<dbReference type="PRINTS" id="PR00080">
    <property type="entry name" value="SDRFAMILY"/>
</dbReference>
<dbReference type="PANTHER" id="PTHR43490:SF120">
    <property type="entry name" value="OS04G0532400 PROTEIN"/>
    <property type="match status" value="1"/>
</dbReference>
<reference evidence="5" key="3">
    <citation type="submission" date="2022-01" db="UniProtKB">
        <authorList>
            <consortium name="EnsemblPlants"/>
        </authorList>
    </citation>
    <scope>IDENTIFICATION</scope>
    <source>
        <strain evidence="5">subsp. vulgare</strain>
    </source>
</reference>
<evidence type="ECO:0008006" key="7">
    <source>
        <dbReference type="Google" id="ProtNLM"/>
    </source>
</evidence>
<keyword evidence="6" id="KW-1185">Reference proteome</keyword>
<reference evidence="6" key="1">
    <citation type="journal article" date="2012" name="Nature">
        <title>A physical, genetic and functional sequence assembly of the barley genome.</title>
        <authorList>
            <consortium name="The International Barley Genome Sequencing Consortium"/>
            <person name="Mayer K.F."/>
            <person name="Waugh R."/>
            <person name="Brown J.W."/>
            <person name="Schulman A."/>
            <person name="Langridge P."/>
            <person name="Platzer M."/>
            <person name="Fincher G.B."/>
            <person name="Muehlbauer G.J."/>
            <person name="Sato K."/>
            <person name="Close T.J."/>
            <person name="Wise R.P."/>
            <person name="Stein N."/>
        </authorList>
    </citation>
    <scope>NUCLEOTIDE SEQUENCE [LARGE SCALE GENOMIC DNA]</scope>
    <source>
        <strain evidence="6">cv. Morex</strain>
    </source>
</reference>
<evidence type="ECO:0000256" key="2">
    <source>
        <dbReference type="ARBA" id="ARBA00022857"/>
    </source>
</evidence>
<dbReference type="Gramene" id="HORVU.MOREX.r3.1HG0065770.1">
    <property type="protein sequence ID" value="HORVU.MOREX.r3.1HG0065770.1"/>
    <property type="gene ID" value="HORVU.MOREX.r3.1HG0065770"/>
</dbReference>
<dbReference type="GO" id="GO:0016491">
    <property type="term" value="F:oxidoreductase activity"/>
    <property type="evidence" value="ECO:0007669"/>
    <property type="project" value="UniProtKB-KW"/>
</dbReference>
<dbReference type="Gramene" id="HORVU.MOREX.r2.1HG0052500.1">
    <property type="protein sequence ID" value="HORVU.MOREX.r2.1HG0052500.1"/>
    <property type="gene ID" value="HORVU.MOREX.r2.1HG0052500"/>
</dbReference>
<dbReference type="Gene3D" id="3.40.50.720">
    <property type="entry name" value="NAD(P)-binding Rossmann-like Domain"/>
    <property type="match status" value="1"/>
</dbReference>
<dbReference type="RefSeq" id="XP_044961759.1">
    <property type="nucleotide sequence ID" value="XM_045105824.1"/>
</dbReference>
<dbReference type="Proteomes" id="UP000011116">
    <property type="component" value="Chromosome 1H"/>
</dbReference>
<dbReference type="SMR" id="A0A8I6WKC6"/>
<evidence type="ECO:0000313" key="6">
    <source>
        <dbReference type="Proteomes" id="UP000011116"/>
    </source>
</evidence>
<evidence type="ECO:0000256" key="1">
    <source>
        <dbReference type="ARBA" id="ARBA00006484"/>
    </source>
</evidence>
<dbReference type="OrthoDB" id="1933717at2759"/>
<gene>
    <name evidence="5" type="primary">LOC123412867</name>
</gene>
<keyword evidence="3" id="KW-0560">Oxidoreductase</keyword>
<name>A0A8I6WKC6_HORVV</name>
<dbReference type="AlphaFoldDB" id="A0A8I6WKC6"/>